<keyword evidence="2" id="KW-0472">Membrane</keyword>
<proteinExistence type="predicted"/>
<reference evidence="3 4" key="1">
    <citation type="submission" date="2013-02" db="EMBL/GenBank/DDBJ databases">
        <title>The Genome Sequence of Acinetobacter sp. NIPH 1859.</title>
        <authorList>
            <consortium name="The Broad Institute Genome Sequencing Platform"/>
            <consortium name="The Broad Institute Genome Sequencing Center for Infectious Disease"/>
            <person name="Cerqueira G."/>
            <person name="Feldgarden M."/>
            <person name="Courvalin P."/>
            <person name="Perichon B."/>
            <person name="Grillot-Courvalin C."/>
            <person name="Clermont D."/>
            <person name="Rocha E."/>
            <person name="Yoon E.-J."/>
            <person name="Nemec A."/>
            <person name="Walker B."/>
            <person name="Young S.K."/>
            <person name="Zeng Q."/>
            <person name="Gargeya S."/>
            <person name="Fitzgerald M."/>
            <person name="Haas B."/>
            <person name="Abouelleil A."/>
            <person name="Alvarado L."/>
            <person name="Arachchi H.M."/>
            <person name="Berlin A.M."/>
            <person name="Chapman S.B."/>
            <person name="Dewar J."/>
            <person name="Goldberg J."/>
            <person name="Griggs A."/>
            <person name="Gujja S."/>
            <person name="Hansen M."/>
            <person name="Howarth C."/>
            <person name="Imamovic A."/>
            <person name="Larimer J."/>
            <person name="McCowan C."/>
            <person name="Murphy C."/>
            <person name="Neiman D."/>
            <person name="Pearson M."/>
            <person name="Priest M."/>
            <person name="Roberts A."/>
            <person name="Saif S."/>
            <person name="Shea T."/>
            <person name="Sisk P."/>
            <person name="Sykes S."/>
            <person name="Wortman J."/>
            <person name="Nusbaum C."/>
            <person name="Birren B."/>
        </authorList>
    </citation>
    <scope>NUCLEOTIDE SEQUENCE [LARGE SCALE GENOMIC DNA]</scope>
    <source>
        <strain evidence="3 4">NIPH 1859</strain>
    </source>
</reference>
<dbReference type="EMBL" id="APRZ01000017">
    <property type="protein sequence ID" value="ENX34259.1"/>
    <property type="molecule type" value="Genomic_DNA"/>
</dbReference>
<organism evidence="3 4">
    <name type="scientific">Acinetobacter colistiniresistens</name>
    <dbReference type="NCBI Taxonomy" id="280145"/>
    <lineage>
        <taxon>Bacteria</taxon>
        <taxon>Pseudomonadati</taxon>
        <taxon>Pseudomonadota</taxon>
        <taxon>Gammaproteobacteria</taxon>
        <taxon>Moraxellales</taxon>
        <taxon>Moraxellaceae</taxon>
        <taxon>Acinetobacter</taxon>
    </lineage>
</organism>
<dbReference type="InterPro" id="IPR027417">
    <property type="entry name" value="P-loop_NTPase"/>
</dbReference>
<keyword evidence="2" id="KW-0812">Transmembrane</keyword>
<keyword evidence="4" id="KW-1185">Reference proteome</keyword>
<keyword evidence="2" id="KW-1133">Transmembrane helix</keyword>
<dbReference type="PATRIC" id="fig|1217695.3.peg.2857"/>
<dbReference type="RefSeq" id="WP_005275517.1">
    <property type="nucleotide sequence ID" value="NZ_KB850195.1"/>
</dbReference>
<dbReference type="AlphaFoldDB" id="N9PL22"/>
<evidence type="ECO:0000313" key="4">
    <source>
        <dbReference type="Proteomes" id="UP000013009"/>
    </source>
</evidence>
<gene>
    <name evidence="3" type="ORF">F889_02923</name>
</gene>
<evidence type="ECO:0000256" key="1">
    <source>
        <dbReference type="SAM" id="MobiDB-lite"/>
    </source>
</evidence>
<feature type="region of interest" description="Disordered" evidence="1">
    <location>
        <begin position="324"/>
        <end position="345"/>
    </location>
</feature>
<feature type="compositionally biased region" description="Low complexity" evidence="1">
    <location>
        <begin position="235"/>
        <end position="248"/>
    </location>
</feature>
<evidence type="ECO:0000256" key="2">
    <source>
        <dbReference type="SAM" id="Phobius"/>
    </source>
</evidence>
<dbReference type="Gene3D" id="3.40.50.300">
    <property type="entry name" value="P-loop containing nucleotide triphosphate hydrolases"/>
    <property type="match status" value="1"/>
</dbReference>
<dbReference type="OrthoDB" id="8809170at2"/>
<feature type="transmembrane region" description="Helical" evidence="2">
    <location>
        <begin position="182"/>
        <end position="206"/>
    </location>
</feature>
<accession>N9PL22</accession>
<dbReference type="HOGENOM" id="CLU_044039_1_0_6"/>
<feature type="compositionally biased region" description="Low complexity" evidence="1">
    <location>
        <begin position="324"/>
        <end position="339"/>
    </location>
</feature>
<evidence type="ECO:0000313" key="3">
    <source>
        <dbReference type="EMBL" id="ENX34259.1"/>
    </source>
</evidence>
<comment type="caution">
    <text evidence="3">The sequence shown here is derived from an EMBL/GenBank/DDBJ whole genome shotgun (WGS) entry which is preliminary data.</text>
</comment>
<sequence>MSTLRLITGGIGTGKSLWTVDQLFQLKDKEPDRKVYTDITGIQHTGIISVPADFDWRDAENNSLIVFDEVQYKELFSRHNSKRDQQILDLTTIRKRGIELWVITQRARFLNADVLGLVNEHVHLEKKAKKASKVFIFQEAETTITQKKKMFAFKKYVYQYPEHLYGFYESIKEDAKHHTRSWVHQGIILVLITMAIALIGIGITVYKGYMSSDLAKQQQAAAETAKPSETQNAAQPTQGTTSTQQSSSNSVEKISYNPNRPYQFDYEFQYEVKDKPQLAGCIIFKNECTCYTQQATKLEMTQKDCKRYMSGDRPFNAFRQPSMQQQYQQQQQQQYQQQYPPSDPQKFDAEYAAKVQQAKQQGLI</sequence>
<feature type="region of interest" description="Disordered" evidence="1">
    <location>
        <begin position="220"/>
        <end position="256"/>
    </location>
</feature>
<dbReference type="Proteomes" id="UP000013009">
    <property type="component" value="Unassembled WGS sequence"/>
</dbReference>
<name>N9PL22_9GAMM</name>
<protein>
    <submittedName>
        <fullName evidence="3">Uncharacterized protein</fullName>
    </submittedName>
</protein>